<feature type="non-terminal residue" evidence="2">
    <location>
        <position position="1"/>
    </location>
</feature>
<proteinExistence type="predicted"/>
<dbReference type="Proteomes" id="UP000678393">
    <property type="component" value="Unassembled WGS sequence"/>
</dbReference>
<feature type="domain" description="VWFA" evidence="1">
    <location>
        <begin position="1"/>
        <end position="152"/>
    </location>
</feature>
<comment type="caution">
    <text evidence="2">The sequence shown here is derived from an EMBL/GenBank/DDBJ whole genome shotgun (WGS) entry which is preliminary data.</text>
</comment>
<dbReference type="AlphaFoldDB" id="A0A8S3Z1F3"/>
<organism evidence="2 3">
    <name type="scientific">Candidula unifasciata</name>
    <dbReference type="NCBI Taxonomy" id="100452"/>
    <lineage>
        <taxon>Eukaryota</taxon>
        <taxon>Metazoa</taxon>
        <taxon>Spiralia</taxon>
        <taxon>Lophotrochozoa</taxon>
        <taxon>Mollusca</taxon>
        <taxon>Gastropoda</taxon>
        <taxon>Heterobranchia</taxon>
        <taxon>Euthyneura</taxon>
        <taxon>Panpulmonata</taxon>
        <taxon>Eupulmonata</taxon>
        <taxon>Stylommatophora</taxon>
        <taxon>Helicina</taxon>
        <taxon>Helicoidea</taxon>
        <taxon>Geomitridae</taxon>
        <taxon>Candidula</taxon>
    </lineage>
</organism>
<dbReference type="Gene3D" id="3.40.50.410">
    <property type="entry name" value="von Willebrand factor, type A domain"/>
    <property type="match status" value="1"/>
</dbReference>
<dbReference type="SUPFAM" id="SSF53300">
    <property type="entry name" value="vWA-like"/>
    <property type="match status" value="1"/>
</dbReference>
<dbReference type="InterPro" id="IPR036465">
    <property type="entry name" value="vWFA_dom_sf"/>
</dbReference>
<accession>A0A8S3Z1F3</accession>
<dbReference type="PANTHER" id="PTHR24020">
    <property type="entry name" value="COLLAGEN ALPHA"/>
    <property type="match status" value="1"/>
</dbReference>
<sequence>MTSMFTVSPKFVQVGAVLVSTKPKTAFNLNTYSSGSAVAKALREAEYLKGNKELDDAIESIITQGLYTTAKGGRDRAARIAVILIDGPPTDWARTLPLAKRLRNEGVRVVTIGIGNIQMKKLTGLSGNTEYVFASPSYELLKFTKELMYQTLCEATKLPRP</sequence>
<reference evidence="2" key="1">
    <citation type="submission" date="2021-04" db="EMBL/GenBank/DDBJ databases">
        <authorList>
            <consortium name="Molecular Ecology Group"/>
        </authorList>
    </citation>
    <scope>NUCLEOTIDE SEQUENCE</scope>
</reference>
<dbReference type="OrthoDB" id="6132182at2759"/>
<evidence type="ECO:0000259" key="1">
    <source>
        <dbReference type="PROSITE" id="PS50234"/>
    </source>
</evidence>
<dbReference type="InterPro" id="IPR002035">
    <property type="entry name" value="VWF_A"/>
</dbReference>
<dbReference type="PROSITE" id="PS50234">
    <property type="entry name" value="VWFA"/>
    <property type="match status" value="1"/>
</dbReference>
<dbReference type="PANTHER" id="PTHR24020:SF84">
    <property type="entry name" value="VWFA DOMAIN-CONTAINING PROTEIN"/>
    <property type="match status" value="1"/>
</dbReference>
<evidence type="ECO:0000313" key="3">
    <source>
        <dbReference type="Proteomes" id="UP000678393"/>
    </source>
</evidence>
<protein>
    <recommendedName>
        <fullName evidence="1">VWFA domain-containing protein</fullName>
    </recommendedName>
</protein>
<dbReference type="InterPro" id="IPR050525">
    <property type="entry name" value="ECM_Assembly_Org"/>
</dbReference>
<name>A0A8S3Z1F3_9EUPU</name>
<gene>
    <name evidence="2" type="ORF">CUNI_LOCUS6024</name>
</gene>
<keyword evidence="3" id="KW-1185">Reference proteome</keyword>
<evidence type="ECO:0000313" key="2">
    <source>
        <dbReference type="EMBL" id="CAG5120466.1"/>
    </source>
</evidence>
<dbReference type="SMART" id="SM00327">
    <property type="entry name" value="VWA"/>
    <property type="match status" value="1"/>
</dbReference>
<dbReference type="EMBL" id="CAJHNH020000902">
    <property type="protein sequence ID" value="CAG5120466.1"/>
    <property type="molecule type" value="Genomic_DNA"/>
</dbReference>
<dbReference type="Pfam" id="PF00092">
    <property type="entry name" value="VWA"/>
    <property type="match status" value="1"/>
</dbReference>